<reference evidence="1" key="1">
    <citation type="submission" date="2016-01" db="EMBL/GenBank/DDBJ databases">
        <authorList>
            <person name="Peeters C."/>
        </authorList>
    </citation>
    <scope>NUCLEOTIDE SEQUENCE [LARGE SCALE GENOMIC DNA]</scope>
    <source>
        <strain evidence="1">LMG 29317</strain>
    </source>
</reference>
<comment type="caution">
    <text evidence="1">The sequence shown here is derived from an EMBL/GenBank/DDBJ whole genome shotgun (WGS) entry which is preliminary data.</text>
</comment>
<dbReference type="RefSeq" id="WP_061148594.1">
    <property type="nucleotide sequence ID" value="NZ_FCOM02000018.1"/>
</dbReference>
<protein>
    <submittedName>
        <fullName evidence="1">Uncharacterized protein</fullName>
    </submittedName>
</protein>
<proteinExistence type="predicted"/>
<dbReference type="AlphaFoldDB" id="A0A158JP17"/>
<name>A0A158JP17_9BURK</name>
<dbReference type="OrthoDB" id="5588378at2"/>
<evidence type="ECO:0000313" key="1">
    <source>
        <dbReference type="EMBL" id="SAL70518.1"/>
    </source>
</evidence>
<accession>A0A158JP17</accession>
<keyword evidence="2" id="KW-1185">Reference proteome</keyword>
<organism evidence="1 2">
    <name type="scientific">Caballeronia arvi</name>
    <dbReference type="NCBI Taxonomy" id="1777135"/>
    <lineage>
        <taxon>Bacteria</taxon>
        <taxon>Pseudomonadati</taxon>
        <taxon>Pseudomonadota</taxon>
        <taxon>Betaproteobacteria</taxon>
        <taxon>Burkholderiales</taxon>
        <taxon>Burkholderiaceae</taxon>
        <taxon>Caballeronia</taxon>
    </lineage>
</organism>
<evidence type="ECO:0000313" key="2">
    <source>
        <dbReference type="Proteomes" id="UP000055019"/>
    </source>
</evidence>
<dbReference type="Proteomes" id="UP000055019">
    <property type="component" value="Unassembled WGS sequence"/>
</dbReference>
<sequence>MHHRQIADLAPDAPVAESPSLPLWETAMRQAVTAERDRQTALARAGYERALSIARCLIDAPPAGRTDDCLAALVVSYHNYADLRVADGDPNAAAPLLCRAHETLIALSLDAGRPMPLRRAALHHSRETYVALIRHLARHGPHPLITRAIADADAALHGTSAARH</sequence>
<dbReference type="EMBL" id="FCOM02000018">
    <property type="protein sequence ID" value="SAL70518.1"/>
    <property type="molecule type" value="Genomic_DNA"/>
</dbReference>
<gene>
    <name evidence="1" type="ORF">AWB74_04137</name>
</gene>